<feature type="chain" id="PRO_5016242647" evidence="1">
    <location>
        <begin position="21"/>
        <end position="332"/>
    </location>
</feature>
<reference evidence="4" key="1">
    <citation type="submission" date="2018-05" db="EMBL/GenBank/DDBJ databases">
        <authorList>
            <person name="Li X."/>
        </authorList>
    </citation>
    <scope>NUCLEOTIDE SEQUENCE [LARGE SCALE GENOMIC DNA]</scope>
    <source>
        <strain evidence="4">LX32</strain>
    </source>
</reference>
<evidence type="ECO:0000259" key="2">
    <source>
        <dbReference type="Pfam" id="PF06283"/>
    </source>
</evidence>
<dbReference type="SUPFAM" id="SSF52317">
    <property type="entry name" value="Class I glutamine amidotransferase-like"/>
    <property type="match status" value="1"/>
</dbReference>
<dbReference type="OrthoDB" id="109511at2"/>
<dbReference type="RefSeq" id="WP_111530359.1">
    <property type="nucleotide sequence ID" value="NZ_JBHRSG010000003.1"/>
</dbReference>
<dbReference type="Proteomes" id="UP000249254">
    <property type="component" value="Unassembled WGS sequence"/>
</dbReference>
<dbReference type="Pfam" id="PF06283">
    <property type="entry name" value="ThuA"/>
    <property type="match status" value="1"/>
</dbReference>
<protein>
    <submittedName>
        <fullName evidence="3">ThuA domain-containing protein</fullName>
    </submittedName>
</protein>
<evidence type="ECO:0000256" key="1">
    <source>
        <dbReference type="SAM" id="SignalP"/>
    </source>
</evidence>
<feature type="signal peptide" evidence="1">
    <location>
        <begin position="1"/>
        <end position="20"/>
    </location>
</feature>
<accession>A0A328ABH0</accession>
<evidence type="ECO:0000313" key="4">
    <source>
        <dbReference type="Proteomes" id="UP000249254"/>
    </source>
</evidence>
<name>A0A328ABH0_9CAUL</name>
<evidence type="ECO:0000313" key="3">
    <source>
        <dbReference type="EMBL" id="RAK51797.1"/>
    </source>
</evidence>
<dbReference type="InterPro" id="IPR029062">
    <property type="entry name" value="Class_I_gatase-like"/>
</dbReference>
<dbReference type="AlphaFoldDB" id="A0A328ABH0"/>
<proteinExistence type="predicted"/>
<dbReference type="Gene3D" id="3.40.50.880">
    <property type="match status" value="1"/>
</dbReference>
<keyword evidence="4" id="KW-1185">Reference proteome</keyword>
<dbReference type="EMBL" id="QFYQ01000002">
    <property type="protein sequence ID" value="RAK51797.1"/>
    <property type="molecule type" value="Genomic_DNA"/>
</dbReference>
<dbReference type="InterPro" id="IPR029010">
    <property type="entry name" value="ThuA-like"/>
</dbReference>
<feature type="domain" description="ThuA-like" evidence="2">
    <location>
        <begin position="62"/>
        <end position="307"/>
    </location>
</feature>
<keyword evidence="1" id="KW-0732">Signal</keyword>
<dbReference type="PANTHER" id="PTHR40469">
    <property type="entry name" value="SECRETED GLYCOSYL HYDROLASE"/>
    <property type="match status" value="1"/>
</dbReference>
<dbReference type="PANTHER" id="PTHR40469:SF2">
    <property type="entry name" value="GALACTOSE-BINDING DOMAIN-LIKE SUPERFAMILY PROTEIN"/>
    <property type="match status" value="1"/>
</dbReference>
<organism evidence="3 4">
    <name type="scientific">Phenylobacterium soli</name>
    <dbReference type="NCBI Taxonomy" id="2170551"/>
    <lineage>
        <taxon>Bacteria</taxon>
        <taxon>Pseudomonadati</taxon>
        <taxon>Pseudomonadota</taxon>
        <taxon>Alphaproteobacteria</taxon>
        <taxon>Caulobacterales</taxon>
        <taxon>Caulobacteraceae</taxon>
        <taxon>Phenylobacterium</taxon>
    </lineage>
</organism>
<sequence length="332" mass="35540">MKRVVTGLIALSTLAGSAAAQTGNPGGPINDNLGQPDYGVCRGIDARCFHAWPRAATSQYRILLFTRTAGPRHANLGPALGPGLNPPLADGNVVQKGMLALAEKNGWKLDYTEDTSFMTRLDGYNAVVFFSTSRDTLDDDGKTALRQYMRAGGGFVAIHNAFGTMYNWSYYEGLLGGTNYYDHGPNRTGDVVVVDRQDSATKDLPARFGFKDEWYNLVPFPTKVRFLATVDEKSWTPVPAGEGFPAGGPPPGVMPRRPPGPPLASVVGKHPGHGAFHPVAWCQYYDGGKVFATTLGHDAGIFTDPKFPGAEAFQSLVAGGIRSVMGAAPFCR</sequence>
<comment type="caution">
    <text evidence="3">The sequence shown here is derived from an EMBL/GenBank/DDBJ whole genome shotgun (WGS) entry which is preliminary data.</text>
</comment>
<gene>
    <name evidence="3" type="ORF">DJ017_18425</name>
</gene>